<gene>
    <name evidence="1" type="ORF">SAY87_021403</name>
</gene>
<dbReference type="EMBL" id="JAXIOK010000016">
    <property type="protein sequence ID" value="KAK4752605.1"/>
    <property type="molecule type" value="Genomic_DNA"/>
</dbReference>
<dbReference type="AlphaFoldDB" id="A0AAN7JTG4"/>
<proteinExistence type="predicted"/>
<comment type="caution">
    <text evidence="1">The sequence shown here is derived from an EMBL/GenBank/DDBJ whole genome shotgun (WGS) entry which is preliminary data.</text>
</comment>
<sequence length="116" mass="13579">MESWPSSLYNPHGDAVPAKDRNIVTVNNNEGVVWSPKSMFVSRSRDRPLGLDLVELPTKQRAVKKGSGTWWSNPEMKRRRRVTKYRMYSAEGKLKSTFKHGFRWIKRKCSEIAHRF</sequence>
<dbReference type="InterPro" id="IPR021899">
    <property type="entry name" value="DUF3511"/>
</dbReference>
<reference evidence="1 2" key="1">
    <citation type="journal article" date="2023" name="Hortic Res">
        <title>Pangenome of water caltrop reveals structural variations and asymmetric subgenome divergence after allopolyploidization.</title>
        <authorList>
            <person name="Zhang X."/>
            <person name="Chen Y."/>
            <person name="Wang L."/>
            <person name="Yuan Y."/>
            <person name="Fang M."/>
            <person name="Shi L."/>
            <person name="Lu R."/>
            <person name="Comes H.P."/>
            <person name="Ma Y."/>
            <person name="Chen Y."/>
            <person name="Huang G."/>
            <person name="Zhou Y."/>
            <person name="Zheng Z."/>
            <person name="Qiu Y."/>
        </authorList>
    </citation>
    <scope>NUCLEOTIDE SEQUENCE [LARGE SCALE GENOMIC DNA]</scope>
    <source>
        <tissue evidence="1">Roots</tissue>
    </source>
</reference>
<protein>
    <recommendedName>
        <fullName evidence="3">DUF3511 domain protein</fullName>
    </recommendedName>
</protein>
<name>A0AAN7JTG4_9MYRT</name>
<dbReference type="Proteomes" id="UP001345219">
    <property type="component" value="Chromosome 16"/>
</dbReference>
<evidence type="ECO:0008006" key="3">
    <source>
        <dbReference type="Google" id="ProtNLM"/>
    </source>
</evidence>
<dbReference type="PANTHER" id="PTHR33193">
    <property type="entry name" value="DOMAIN PROTEIN, PUTATIVE (DUF3511)-RELATED"/>
    <property type="match status" value="1"/>
</dbReference>
<evidence type="ECO:0000313" key="2">
    <source>
        <dbReference type="Proteomes" id="UP001345219"/>
    </source>
</evidence>
<keyword evidence="2" id="KW-1185">Reference proteome</keyword>
<dbReference type="Pfam" id="PF12023">
    <property type="entry name" value="DUF3511"/>
    <property type="match status" value="1"/>
</dbReference>
<organism evidence="1 2">
    <name type="scientific">Trapa incisa</name>
    <dbReference type="NCBI Taxonomy" id="236973"/>
    <lineage>
        <taxon>Eukaryota</taxon>
        <taxon>Viridiplantae</taxon>
        <taxon>Streptophyta</taxon>
        <taxon>Embryophyta</taxon>
        <taxon>Tracheophyta</taxon>
        <taxon>Spermatophyta</taxon>
        <taxon>Magnoliopsida</taxon>
        <taxon>eudicotyledons</taxon>
        <taxon>Gunneridae</taxon>
        <taxon>Pentapetalae</taxon>
        <taxon>rosids</taxon>
        <taxon>malvids</taxon>
        <taxon>Myrtales</taxon>
        <taxon>Lythraceae</taxon>
        <taxon>Trapa</taxon>
    </lineage>
</organism>
<accession>A0AAN7JTG4</accession>
<dbReference type="PANTHER" id="PTHR33193:SF13">
    <property type="entry name" value="EXPRESSED PROTEIN"/>
    <property type="match status" value="1"/>
</dbReference>
<evidence type="ECO:0000313" key="1">
    <source>
        <dbReference type="EMBL" id="KAK4752605.1"/>
    </source>
</evidence>